<dbReference type="Proteomes" id="UP001054902">
    <property type="component" value="Unassembled WGS sequence"/>
</dbReference>
<comment type="caution">
    <text evidence="2">The sequence shown here is derived from an EMBL/GenBank/DDBJ whole genome shotgun (WGS) entry which is preliminary data.</text>
</comment>
<accession>A0AAD3HBE9</accession>
<dbReference type="AlphaFoldDB" id="A0AAD3HBE9"/>
<reference evidence="2 3" key="1">
    <citation type="journal article" date="2021" name="Sci. Rep.">
        <title>The genome of the diatom Chaetoceros tenuissimus carries an ancient integrated fragment of an extant virus.</title>
        <authorList>
            <person name="Hongo Y."/>
            <person name="Kimura K."/>
            <person name="Takaki Y."/>
            <person name="Yoshida Y."/>
            <person name="Baba S."/>
            <person name="Kobayashi G."/>
            <person name="Nagasaki K."/>
            <person name="Hano T."/>
            <person name="Tomaru Y."/>
        </authorList>
    </citation>
    <scope>NUCLEOTIDE SEQUENCE [LARGE SCALE GENOMIC DNA]</scope>
    <source>
        <strain evidence="2 3">NIES-3715</strain>
    </source>
</reference>
<evidence type="ECO:0000313" key="3">
    <source>
        <dbReference type="Proteomes" id="UP001054902"/>
    </source>
</evidence>
<organism evidence="2 3">
    <name type="scientific">Chaetoceros tenuissimus</name>
    <dbReference type="NCBI Taxonomy" id="426638"/>
    <lineage>
        <taxon>Eukaryota</taxon>
        <taxon>Sar</taxon>
        <taxon>Stramenopiles</taxon>
        <taxon>Ochrophyta</taxon>
        <taxon>Bacillariophyta</taxon>
        <taxon>Coscinodiscophyceae</taxon>
        <taxon>Chaetocerotophycidae</taxon>
        <taxon>Chaetocerotales</taxon>
        <taxon>Chaetocerotaceae</taxon>
        <taxon>Chaetoceros</taxon>
    </lineage>
</organism>
<name>A0AAD3HBE9_9STRA</name>
<dbReference type="EMBL" id="BLLK01000058">
    <property type="protein sequence ID" value="GFH57380.1"/>
    <property type="molecule type" value="Genomic_DNA"/>
</dbReference>
<gene>
    <name evidence="2" type="ORF">CTEN210_13856</name>
</gene>
<evidence type="ECO:0000313" key="2">
    <source>
        <dbReference type="EMBL" id="GFH57380.1"/>
    </source>
</evidence>
<keyword evidence="3" id="KW-1185">Reference proteome</keyword>
<feature type="region of interest" description="Disordered" evidence="1">
    <location>
        <begin position="268"/>
        <end position="292"/>
    </location>
</feature>
<feature type="compositionally biased region" description="Acidic residues" evidence="1">
    <location>
        <begin position="275"/>
        <end position="292"/>
    </location>
</feature>
<protein>
    <submittedName>
        <fullName evidence="2">Uncharacterized protein</fullName>
    </submittedName>
</protein>
<evidence type="ECO:0000256" key="1">
    <source>
        <dbReference type="SAM" id="MobiDB-lite"/>
    </source>
</evidence>
<proteinExistence type="predicted"/>
<sequence length="292" mass="34303">MSVLKSRKNLKYLFNVGTGTLRKEKVLYFRTDYNENDSTEVHESEEAKAEAMKAALKKAMESFPKEAKRLFDDFGVSVDNLLHLASCKLDYEIGELDDSILTRRHLYLDEPSDKNVCTNVLDIEEGRVINFRVKGNSYREKWALKSKIEYEAARLKIERPDVSRDSLRFFMKGIHDGLDYSKAWQLLPQYNMNKASIIQRAQAMSSCQQLEASKDKDPRNRFKKDVKTLFPEHGCIPVDVLEEAFELLNMKRYDDKLDRWHEKVYGTDDELNHEQDDEEQNYFDYESDYDSE</sequence>